<comment type="caution">
    <text evidence="2">The sequence shown here is derived from an EMBL/GenBank/DDBJ whole genome shotgun (WGS) entry which is preliminary data.</text>
</comment>
<proteinExistence type="predicted"/>
<dbReference type="AlphaFoldDB" id="A0A7J7KQ16"/>
<evidence type="ECO:0000313" key="2">
    <source>
        <dbReference type="EMBL" id="KAF6040175.1"/>
    </source>
</evidence>
<evidence type="ECO:0000313" key="3">
    <source>
        <dbReference type="Proteomes" id="UP000593567"/>
    </source>
</evidence>
<keyword evidence="1" id="KW-0472">Membrane</keyword>
<name>A0A7J7KQ16_BUGNE</name>
<protein>
    <submittedName>
        <fullName evidence="2">Uncharacterized protein</fullName>
    </submittedName>
</protein>
<dbReference type="Proteomes" id="UP000593567">
    <property type="component" value="Unassembled WGS sequence"/>
</dbReference>
<sequence length="68" mass="7814">MNFLISLRPMWFVVHNMFVTHVTMATCVLLLLPWQPSHTYGFPNMNNICIMNNSGGIILESLFISLFP</sequence>
<dbReference type="EMBL" id="VXIV02000167">
    <property type="protein sequence ID" value="KAF6040175.1"/>
    <property type="molecule type" value="Genomic_DNA"/>
</dbReference>
<organism evidence="2 3">
    <name type="scientific">Bugula neritina</name>
    <name type="common">Brown bryozoan</name>
    <name type="synonym">Sertularia neritina</name>
    <dbReference type="NCBI Taxonomy" id="10212"/>
    <lineage>
        <taxon>Eukaryota</taxon>
        <taxon>Metazoa</taxon>
        <taxon>Spiralia</taxon>
        <taxon>Lophotrochozoa</taxon>
        <taxon>Bryozoa</taxon>
        <taxon>Gymnolaemata</taxon>
        <taxon>Cheilostomatida</taxon>
        <taxon>Flustrina</taxon>
        <taxon>Buguloidea</taxon>
        <taxon>Bugulidae</taxon>
        <taxon>Bugula</taxon>
    </lineage>
</organism>
<accession>A0A7J7KQ16</accession>
<feature type="transmembrane region" description="Helical" evidence="1">
    <location>
        <begin position="12"/>
        <end position="34"/>
    </location>
</feature>
<keyword evidence="3" id="KW-1185">Reference proteome</keyword>
<keyword evidence="1" id="KW-0812">Transmembrane</keyword>
<gene>
    <name evidence="2" type="ORF">EB796_001501</name>
</gene>
<keyword evidence="1" id="KW-1133">Transmembrane helix</keyword>
<reference evidence="2" key="1">
    <citation type="submission" date="2020-06" db="EMBL/GenBank/DDBJ databases">
        <title>Draft genome of Bugula neritina, a colonial animal packing powerful symbionts and potential medicines.</title>
        <authorList>
            <person name="Rayko M."/>
        </authorList>
    </citation>
    <scope>NUCLEOTIDE SEQUENCE [LARGE SCALE GENOMIC DNA]</scope>
    <source>
        <strain evidence="2">Kwan_BN1</strain>
    </source>
</reference>
<evidence type="ECO:0000256" key="1">
    <source>
        <dbReference type="SAM" id="Phobius"/>
    </source>
</evidence>